<dbReference type="GO" id="GO:0003700">
    <property type="term" value="F:DNA-binding transcription factor activity"/>
    <property type="evidence" value="ECO:0007669"/>
    <property type="project" value="InterPro"/>
</dbReference>
<dbReference type="SUPFAM" id="SSF46689">
    <property type="entry name" value="Homeodomain-like"/>
    <property type="match status" value="2"/>
</dbReference>
<dbReference type="PROSITE" id="PS00041">
    <property type="entry name" value="HTH_ARAC_FAMILY_1"/>
    <property type="match status" value="1"/>
</dbReference>
<dbReference type="eggNOG" id="COG2207">
    <property type="taxonomic scope" value="Bacteria"/>
</dbReference>
<dbReference type="Pfam" id="PF12833">
    <property type="entry name" value="HTH_18"/>
    <property type="match status" value="1"/>
</dbReference>
<keyword evidence="3" id="KW-0804">Transcription</keyword>
<sequence>MPQINEINEDFKRLAVAYNCHELYALSFCLFELEANDWRSYPTAKNALIFPIEGYASFQLDKQIFSINTGKCLHARPGKLLTITNQGKDTFRYIVIYYEGKVQPVFEIELKHYDDLIFKLEQIISYNTSLVLADTYRQEVLIEQFFELLFQDIQPAIILNDGNILETALEYIQNNYCKKITLSSLAKQVGTSETHLSYLFKKHLQIRPIDYLIDYRIREAISLLKSPERPLISEVARQVGYSDVDYFSRIFKKRMGFAPSKIKGW</sequence>
<dbReference type="PANTHER" id="PTHR43280:SF2">
    <property type="entry name" value="HTH-TYPE TRANSCRIPTIONAL REGULATOR EXSA"/>
    <property type="match status" value="1"/>
</dbReference>
<evidence type="ECO:0000256" key="2">
    <source>
        <dbReference type="ARBA" id="ARBA00023125"/>
    </source>
</evidence>
<protein>
    <submittedName>
        <fullName evidence="5">Lactose operon transcription activator family protein</fullName>
    </submittedName>
</protein>
<dbReference type="InterPro" id="IPR014710">
    <property type="entry name" value="RmlC-like_jellyroll"/>
</dbReference>
<evidence type="ECO:0000256" key="1">
    <source>
        <dbReference type="ARBA" id="ARBA00023015"/>
    </source>
</evidence>
<dbReference type="Gene3D" id="1.10.10.60">
    <property type="entry name" value="Homeodomain-like"/>
    <property type="match status" value="2"/>
</dbReference>
<dbReference type="PRINTS" id="PR00032">
    <property type="entry name" value="HTHARAC"/>
</dbReference>
<gene>
    <name evidence="5" type="ORF">HMPREF9970_1197</name>
</gene>
<dbReference type="GO" id="GO:0043565">
    <property type="term" value="F:sequence-specific DNA binding"/>
    <property type="evidence" value="ECO:0007669"/>
    <property type="project" value="InterPro"/>
</dbReference>
<dbReference type="PANTHER" id="PTHR43280">
    <property type="entry name" value="ARAC-FAMILY TRANSCRIPTIONAL REGULATOR"/>
    <property type="match status" value="1"/>
</dbReference>
<evidence type="ECO:0000259" key="4">
    <source>
        <dbReference type="PROSITE" id="PS01124"/>
    </source>
</evidence>
<dbReference type="EMBL" id="AJGH01000044">
    <property type="protein sequence ID" value="EIC96352.1"/>
    <property type="molecule type" value="Genomic_DNA"/>
</dbReference>
<reference evidence="5 6" key="1">
    <citation type="submission" date="2012-03" db="EMBL/GenBank/DDBJ databases">
        <authorList>
            <person name="Durkin A.S."/>
            <person name="McCorrison J."/>
            <person name="Torralba M."/>
            <person name="Gillis M."/>
            <person name="Methe B."/>
            <person name="Sutton G."/>
            <person name="Nelson K.E."/>
        </authorList>
    </citation>
    <scope>NUCLEOTIDE SEQUENCE [LARGE SCALE GENOMIC DNA]</scope>
    <source>
        <strain evidence="5 6">F0468</strain>
    </source>
</reference>
<feature type="domain" description="HTH araC/xylS-type" evidence="4">
    <location>
        <begin position="166"/>
        <end position="265"/>
    </location>
</feature>
<keyword evidence="6" id="KW-1185">Reference proteome</keyword>
<evidence type="ECO:0000256" key="3">
    <source>
        <dbReference type="ARBA" id="ARBA00023163"/>
    </source>
</evidence>
<dbReference type="InterPro" id="IPR009057">
    <property type="entry name" value="Homeodomain-like_sf"/>
</dbReference>
<keyword evidence="1" id="KW-0805">Transcription regulation</keyword>
<name>I0R9J4_9FIRM</name>
<dbReference type="InterPro" id="IPR020449">
    <property type="entry name" value="Tscrpt_reg_AraC-type_HTH"/>
</dbReference>
<dbReference type="InterPro" id="IPR018060">
    <property type="entry name" value="HTH_AraC"/>
</dbReference>
<organism evidence="5 6">
    <name type="scientific">Lachnoanaerobaculum saburreum F0468</name>
    <dbReference type="NCBI Taxonomy" id="1095750"/>
    <lineage>
        <taxon>Bacteria</taxon>
        <taxon>Bacillati</taxon>
        <taxon>Bacillota</taxon>
        <taxon>Clostridia</taxon>
        <taxon>Lachnospirales</taxon>
        <taxon>Lachnospiraceae</taxon>
        <taxon>Lachnoanaerobaculum</taxon>
    </lineage>
</organism>
<keyword evidence="2" id="KW-0238">DNA-binding</keyword>
<dbReference type="InterPro" id="IPR037923">
    <property type="entry name" value="HTH-like"/>
</dbReference>
<comment type="caution">
    <text evidence="5">The sequence shown here is derived from an EMBL/GenBank/DDBJ whole genome shotgun (WGS) entry which is preliminary data.</text>
</comment>
<dbReference type="InterPro" id="IPR018062">
    <property type="entry name" value="HTH_AraC-typ_CS"/>
</dbReference>
<dbReference type="SMART" id="SM00342">
    <property type="entry name" value="HTH_ARAC"/>
    <property type="match status" value="1"/>
</dbReference>
<dbReference type="Proteomes" id="UP000005039">
    <property type="component" value="Unassembled WGS sequence"/>
</dbReference>
<accession>I0R9J4</accession>
<dbReference type="PATRIC" id="fig|1095750.3.peg.895"/>
<dbReference type="AlphaFoldDB" id="I0R9J4"/>
<dbReference type="SUPFAM" id="SSF51215">
    <property type="entry name" value="Regulatory protein AraC"/>
    <property type="match status" value="1"/>
</dbReference>
<evidence type="ECO:0000313" key="6">
    <source>
        <dbReference type="Proteomes" id="UP000005039"/>
    </source>
</evidence>
<evidence type="ECO:0000313" key="5">
    <source>
        <dbReference type="EMBL" id="EIC96352.1"/>
    </source>
</evidence>
<proteinExistence type="predicted"/>
<dbReference type="Gene3D" id="2.60.120.10">
    <property type="entry name" value="Jelly Rolls"/>
    <property type="match status" value="1"/>
</dbReference>
<dbReference type="RefSeq" id="WP_008753518.1">
    <property type="nucleotide sequence ID" value="NZ_AJGH01000044.1"/>
</dbReference>
<dbReference type="PROSITE" id="PS01124">
    <property type="entry name" value="HTH_ARAC_FAMILY_2"/>
    <property type="match status" value="1"/>
</dbReference>